<accession>A0A9P7BKD2</accession>
<evidence type="ECO:0000313" key="3">
    <source>
        <dbReference type="Proteomes" id="UP000716291"/>
    </source>
</evidence>
<name>A0A9P7BKD2_RHIOR</name>
<sequence>MAQSTVSVPGASIWPQPLSSGVHQGSQTRSQVGLPPGDQNLKLLGRLVDNGKDLPSNQNSNTEGMSKNARARLAPQFEKVLSNTFSADISPRLHHRHVQNDDFHSREENSQSPSHGLLLIETEDDFMDDSGSVYWDCSGDAVGQPTGSVSDTTPSCSTKSNTVPTDYSSTTADATRIDLVDQSTQQMEWSTSSESSTNNANIHGCIRQRLRDCVERPALSRQMDSHRAIISHQLQRAFSRSENISSHSGATQQSPAACRESVSSSESVV</sequence>
<dbReference type="AlphaFoldDB" id="A0A9P7BKD2"/>
<reference evidence="2" key="1">
    <citation type="journal article" date="2020" name="Microb. Genom.">
        <title>Genetic diversity of clinical and environmental Mucorales isolates obtained from an investigation of mucormycosis cases among solid organ transplant recipients.</title>
        <authorList>
            <person name="Nguyen M.H."/>
            <person name="Kaul D."/>
            <person name="Muto C."/>
            <person name="Cheng S.J."/>
            <person name="Richter R.A."/>
            <person name="Bruno V.M."/>
            <person name="Liu G."/>
            <person name="Beyhan S."/>
            <person name="Sundermann A.J."/>
            <person name="Mounaud S."/>
            <person name="Pasculle A.W."/>
            <person name="Nierman W.C."/>
            <person name="Driscoll E."/>
            <person name="Cumbie R."/>
            <person name="Clancy C.J."/>
            <person name="Dupont C.L."/>
        </authorList>
    </citation>
    <scope>NUCLEOTIDE SEQUENCE</scope>
    <source>
        <strain evidence="2">GL11</strain>
    </source>
</reference>
<keyword evidence="3" id="KW-1185">Reference proteome</keyword>
<protein>
    <submittedName>
        <fullName evidence="2">Uncharacterized protein</fullName>
    </submittedName>
</protein>
<proteinExistence type="predicted"/>
<dbReference type="OrthoDB" id="10337003at2759"/>
<evidence type="ECO:0000313" key="2">
    <source>
        <dbReference type="EMBL" id="KAG1292835.1"/>
    </source>
</evidence>
<organism evidence="2 3">
    <name type="scientific">Rhizopus oryzae</name>
    <name type="common">Mucormycosis agent</name>
    <name type="synonym">Rhizopus arrhizus var. delemar</name>
    <dbReference type="NCBI Taxonomy" id="64495"/>
    <lineage>
        <taxon>Eukaryota</taxon>
        <taxon>Fungi</taxon>
        <taxon>Fungi incertae sedis</taxon>
        <taxon>Mucoromycota</taxon>
        <taxon>Mucoromycotina</taxon>
        <taxon>Mucoromycetes</taxon>
        <taxon>Mucorales</taxon>
        <taxon>Mucorineae</taxon>
        <taxon>Rhizopodaceae</taxon>
        <taxon>Rhizopus</taxon>
    </lineage>
</organism>
<comment type="caution">
    <text evidence="2">The sequence shown here is derived from an EMBL/GenBank/DDBJ whole genome shotgun (WGS) entry which is preliminary data.</text>
</comment>
<gene>
    <name evidence="2" type="ORF">G6F64_013622</name>
</gene>
<feature type="region of interest" description="Disordered" evidence="1">
    <location>
        <begin position="240"/>
        <end position="269"/>
    </location>
</feature>
<feature type="region of interest" description="Disordered" evidence="1">
    <location>
        <begin position="1"/>
        <end position="41"/>
    </location>
</feature>
<dbReference type="Proteomes" id="UP000716291">
    <property type="component" value="Unassembled WGS sequence"/>
</dbReference>
<feature type="compositionally biased region" description="Polar residues" evidence="1">
    <location>
        <begin position="240"/>
        <end position="255"/>
    </location>
</feature>
<feature type="region of interest" description="Disordered" evidence="1">
    <location>
        <begin position="145"/>
        <end position="169"/>
    </location>
</feature>
<feature type="compositionally biased region" description="Polar residues" evidence="1">
    <location>
        <begin position="17"/>
        <end position="31"/>
    </location>
</feature>
<feature type="compositionally biased region" description="Low complexity" evidence="1">
    <location>
        <begin position="260"/>
        <end position="269"/>
    </location>
</feature>
<evidence type="ECO:0000256" key="1">
    <source>
        <dbReference type="SAM" id="MobiDB-lite"/>
    </source>
</evidence>
<dbReference type="EMBL" id="JAANQT010005939">
    <property type="protein sequence ID" value="KAG1292835.1"/>
    <property type="molecule type" value="Genomic_DNA"/>
</dbReference>